<proteinExistence type="predicted"/>
<gene>
    <name evidence="1" type="ORF">OUZ56_023769</name>
</gene>
<protein>
    <submittedName>
        <fullName evidence="1">Uncharacterized protein</fullName>
    </submittedName>
</protein>
<dbReference type="EMBL" id="JAOYFB010000039">
    <property type="protein sequence ID" value="KAK4030526.1"/>
    <property type="molecule type" value="Genomic_DNA"/>
</dbReference>
<keyword evidence="2" id="KW-1185">Reference proteome</keyword>
<evidence type="ECO:0000313" key="2">
    <source>
        <dbReference type="Proteomes" id="UP001234178"/>
    </source>
</evidence>
<dbReference type="Proteomes" id="UP001234178">
    <property type="component" value="Unassembled WGS sequence"/>
</dbReference>
<evidence type="ECO:0000313" key="1">
    <source>
        <dbReference type="EMBL" id="KAK4030526.1"/>
    </source>
</evidence>
<sequence>MLGHPLGALTTRDKEDAELLLCPRMFSAPKDGKLLKRWNEFIPRKGTLKPSSKELKTKHQKLHTLSLMVILPKVVFRYALRGSIGKMMTNPGTQRP</sequence>
<accession>A0ABR0AZI8</accession>
<organism evidence="1 2">
    <name type="scientific">Daphnia magna</name>
    <dbReference type="NCBI Taxonomy" id="35525"/>
    <lineage>
        <taxon>Eukaryota</taxon>
        <taxon>Metazoa</taxon>
        <taxon>Ecdysozoa</taxon>
        <taxon>Arthropoda</taxon>
        <taxon>Crustacea</taxon>
        <taxon>Branchiopoda</taxon>
        <taxon>Diplostraca</taxon>
        <taxon>Cladocera</taxon>
        <taxon>Anomopoda</taxon>
        <taxon>Daphniidae</taxon>
        <taxon>Daphnia</taxon>
    </lineage>
</organism>
<reference evidence="1 2" key="1">
    <citation type="journal article" date="2023" name="Nucleic Acids Res.">
        <title>The hologenome of Daphnia magna reveals possible DNA methylation and microbiome-mediated evolution of the host genome.</title>
        <authorList>
            <person name="Chaturvedi A."/>
            <person name="Li X."/>
            <person name="Dhandapani V."/>
            <person name="Marshall H."/>
            <person name="Kissane S."/>
            <person name="Cuenca-Cambronero M."/>
            <person name="Asole G."/>
            <person name="Calvet F."/>
            <person name="Ruiz-Romero M."/>
            <person name="Marangio P."/>
            <person name="Guigo R."/>
            <person name="Rago D."/>
            <person name="Mirbahai L."/>
            <person name="Eastwood N."/>
            <person name="Colbourne J.K."/>
            <person name="Zhou J."/>
            <person name="Mallon E."/>
            <person name="Orsini L."/>
        </authorList>
    </citation>
    <scope>NUCLEOTIDE SEQUENCE [LARGE SCALE GENOMIC DNA]</scope>
    <source>
        <strain evidence="1">LRV0_1</strain>
    </source>
</reference>
<comment type="caution">
    <text evidence="1">The sequence shown here is derived from an EMBL/GenBank/DDBJ whole genome shotgun (WGS) entry which is preliminary data.</text>
</comment>
<name>A0ABR0AZI8_9CRUS</name>